<name>A0A2G6QIF1_9BACI</name>
<evidence type="ECO:0000313" key="2">
    <source>
        <dbReference type="EMBL" id="PIE96627.1"/>
    </source>
</evidence>
<dbReference type="InterPro" id="IPR001296">
    <property type="entry name" value="Glyco_trans_1"/>
</dbReference>
<dbReference type="RefSeq" id="WP_099683378.1">
    <property type="nucleotide sequence ID" value="NZ_NWUW01000002.1"/>
</dbReference>
<dbReference type="AlphaFoldDB" id="A0A2G6QIF1"/>
<keyword evidence="2" id="KW-0808">Transferase</keyword>
<evidence type="ECO:0000313" key="3">
    <source>
        <dbReference type="Proteomes" id="UP000228484"/>
    </source>
</evidence>
<dbReference type="CDD" id="cd03811">
    <property type="entry name" value="GT4_GT28_WabH-like"/>
    <property type="match status" value="1"/>
</dbReference>
<dbReference type="Proteomes" id="UP000228484">
    <property type="component" value="Unassembled WGS sequence"/>
</dbReference>
<comment type="caution">
    <text evidence="2">The sequence shown here is derived from an EMBL/GenBank/DDBJ whole genome shotgun (WGS) entry which is preliminary data.</text>
</comment>
<dbReference type="Pfam" id="PF00534">
    <property type="entry name" value="Glycos_transf_1"/>
    <property type="match status" value="1"/>
</dbReference>
<dbReference type="Gene3D" id="3.40.50.2000">
    <property type="entry name" value="Glycogen Phosphorylase B"/>
    <property type="match status" value="2"/>
</dbReference>
<sequence>MKKKKILITSFDMAIGGVERSLIGLLNTIDYSKYDVDLMLFKHEGEFLFLLPKLPNLLKEVKQYTTFRKSIKQILQEGQITIGMARTLGKILGDMHGRYVKSAEVGYFVIQYGWRITLPFIPKLEEEYDVAISFLWPHYFVGDKVRAKRKIGWIHTDYSNINLNANMEYKMWSKMDNIVAVSEGCRDSFLSILPNVNKNVEIIENILSPEFVREQAHREDVMKELQMKSGKIKLVTVGRLSYAKGIDVAMHALRKLLDEGYDIEWYVVGYGALEAELRKLLAELNLEKYFFLLGKKTNPYPYIKACDIYVQPSRYEGKAVTVREAQIIGKPVLITNFSTAKSQVQDGIDGLITEMGINGIVNGIKRLIEDKELRETLVENTLKGEYGNRNEINKLYALFS</sequence>
<feature type="domain" description="Glycosyl transferase family 1" evidence="1">
    <location>
        <begin position="218"/>
        <end position="381"/>
    </location>
</feature>
<proteinExistence type="predicted"/>
<dbReference type="EMBL" id="NWUW01000002">
    <property type="protein sequence ID" value="PIE96627.1"/>
    <property type="molecule type" value="Genomic_DNA"/>
</dbReference>
<keyword evidence="3" id="KW-1185">Reference proteome</keyword>
<dbReference type="SUPFAM" id="SSF53756">
    <property type="entry name" value="UDP-Glycosyltransferase/glycogen phosphorylase"/>
    <property type="match status" value="1"/>
</dbReference>
<protein>
    <submittedName>
        <fullName evidence="2">Glycosyl transferase</fullName>
    </submittedName>
</protein>
<organism evidence="2 3">
    <name type="scientific">Bacillus fungorum</name>
    <dbReference type="NCBI Taxonomy" id="2039284"/>
    <lineage>
        <taxon>Bacteria</taxon>
        <taxon>Bacillati</taxon>
        <taxon>Bacillota</taxon>
        <taxon>Bacilli</taxon>
        <taxon>Bacillales</taxon>
        <taxon>Bacillaceae</taxon>
        <taxon>Bacillus</taxon>
    </lineage>
</organism>
<gene>
    <name evidence="2" type="ORF">CO726_04055</name>
</gene>
<dbReference type="GO" id="GO:0016757">
    <property type="term" value="F:glycosyltransferase activity"/>
    <property type="evidence" value="ECO:0007669"/>
    <property type="project" value="InterPro"/>
</dbReference>
<dbReference type="PANTHER" id="PTHR12526">
    <property type="entry name" value="GLYCOSYLTRANSFERASE"/>
    <property type="match status" value="1"/>
</dbReference>
<reference evidence="2 3" key="1">
    <citation type="submission" date="2017-09" db="EMBL/GenBank/DDBJ databases">
        <title>Biocontrol bacteria screening and application from spent mushroom substrate.</title>
        <authorList>
            <person name="Sun X."/>
        </authorList>
    </citation>
    <scope>NUCLEOTIDE SEQUENCE [LARGE SCALE GENOMIC DNA]</scope>
    <source>
        <strain evidence="2 3">100374</strain>
    </source>
</reference>
<accession>A0A2G6QIF1</accession>
<evidence type="ECO:0000259" key="1">
    <source>
        <dbReference type="Pfam" id="PF00534"/>
    </source>
</evidence>